<gene>
    <name evidence="3" type="ORF">I302_07963</name>
    <name evidence="4" type="ORF">I302_108824</name>
</gene>
<name>A0A1B9FU81_9TREE</name>
<dbReference type="RefSeq" id="XP_019043386.1">
    <property type="nucleotide sequence ID" value="XM_019194550.1"/>
</dbReference>
<evidence type="ECO:0000313" key="5">
    <source>
        <dbReference type="Proteomes" id="UP000092730"/>
    </source>
</evidence>
<keyword evidence="2" id="KW-0812">Transmembrane</keyword>
<feature type="compositionally biased region" description="Low complexity" evidence="1">
    <location>
        <begin position="346"/>
        <end position="374"/>
    </location>
</feature>
<reference evidence="3" key="3">
    <citation type="submission" date="2014-01" db="EMBL/GenBank/DDBJ databases">
        <title>Evolution of pathogenesis and genome organization in the Tremellales.</title>
        <authorList>
            <person name="Cuomo C."/>
            <person name="Litvintseva A."/>
            <person name="Heitman J."/>
            <person name="Chen Y."/>
            <person name="Sun S."/>
            <person name="Springer D."/>
            <person name="Dromer F."/>
            <person name="Young S."/>
            <person name="Zeng Q."/>
            <person name="Chapman S."/>
            <person name="Gujja S."/>
            <person name="Saif S."/>
            <person name="Birren B."/>
        </authorList>
    </citation>
    <scope>NUCLEOTIDE SEQUENCE</scope>
    <source>
        <strain evidence="3">CBS 10118</strain>
    </source>
</reference>
<evidence type="ECO:0000256" key="2">
    <source>
        <dbReference type="SAM" id="Phobius"/>
    </source>
</evidence>
<evidence type="ECO:0000313" key="4">
    <source>
        <dbReference type="EMBL" id="WVW86770.1"/>
    </source>
</evidence>
<dbReference type="GeneID" id="30212362"/>
<feature type="transmembrane region" description="Helical" evidence="2">
    <location>
        <begin position="59"/>
        <end position="79"/>
    </location>
</feature>
<feature type="compositionally biased region" description="Basic and acidic residues" evidence="1">
    <location>
        <begin position="131"/>
        <end position="140"/>
    </location>
</feature>
<dbReference type="OrthoDB" id="1077582at2759"/>
<dbReference type="InterPro" id="IPR044851">
    <property type="entry name" value="Wax_synthase"/>
</dbReference>
<proteinExistence type="predicted"/>
<dbReference type="GO" id="GO:0006629">
    <property type="term" value="P:lipid metabolic process"/>
    <property type="evidence" value="ECO:0007669"/>
    <property type="project" value="InterPro"/>
</dbReference>
<organism evidence="3">
    <name type="scientific">Kwoniella bestiolae CBS 10118</name>
    <dbReference type="NCBI Taxonomy" id="1296100"/>
    <lineage>
        <taxon>Eukaryota</taxon>
        <taxon>Fungi</taxon>
        <taxon>Dikarya</taxon>
        <taxon>Basidiomycota</taxon>
        <taxon>Agaricomycotina</taxon>
        <taxon>Tremellomycetes</taxon>
        <taxon>Tremellales</taxon>
        <taxon>Cryptococcaceae</taxon>
        <taxon>Kwoniella</taxon>
    </lineage>
</organism>
<protein>
    <recommendedName>
        <fullName evidence="6">Wax synthase domain-containing protein</fullName>
    </recommendedName>
</protein>
<dbReference type="EMBL" id="CP144548">
    <property type="protein sequence ID" value="WVW86770.1"/>
    <property type="molecule type" value="Genomic_DNA"/>
</dbReference>
<keyword evidence="2" id="KW-1133">Transmembrane helix</keyword>
<evidence type="ECO:0000256" key="1">
    <source>
        <dbReference type="SAM" id="MobiDB-lite"/>
    </source>
</evidence>
<evidence type="ECO:0008006" key="6">
    <source>
        <dbReference type="Google" id="ProtNLM"/>
    </source>
</evidence>
<accession>A0A1B9FU81</accession>
<dbReference type="Proteomes" id="UP000092730">
    <property type="component" value="Chromosome 8"/>
</dbReference>
<feature type="region of interest" description="Disordered" evidence="1">
    <location>
        <begin position="346"/>
        <end position="377"/>
    </location>
</feature>
<dbReference type="PANTHER" id="PTHR31595:SF57">
    <property type="entry name" value="OS04G0481900 PROTEIN"/>
    <property type="match status" value="1"/>
</dbReference>
<keyword evidence="5" id="KW-1185">Reference proteome</keyword>
<dbReference type="STRING" id="1296100.A0A1B9FU81"/>
<dbReference type="PANTHER" id="PTHR31595">
    <property type="entry name" value="LONG-CHAIN-ALCOHOL O-FATTY-ACYLTRANSFERASE 3-RELATED"/>
    <property type="match status" value="1"/>
</dbReference>
<dbReference type="KEGG" id="kbi:30212362"/>
<keyword evidence="2" id="KW-0472">Membrane</keyword>
<reference evidence="4" key="2">
    <citation type="submission" date="2013-07" db="EMBL/GenBank/DDBJ databases">
        <authorList>
            <consortium name="The Broad Institute Genome Sequencing Platform"/>
            <person name="Cuomo C."/>
            <person name="Litvintseva A."/>
            <person name="Chen Y."/>
            <person name="Heitman J."/>
            <person name="Sun S."/>
            <person name="Springer D."/>
            <person name="Dromer F."/>
            <person name="Young S.K."/>
            <person name="Zeng Q."/>
            <person name="Gargeya S."/>
            <person name="Fitzgerald M."/>
            <person name="Abouelleil A."/>
            <person name="Alvarado L."/>
            <person name="Berlin A.M."/>
            <person name="Chapman S.B."/>
            <person name="Dewar J."/>
            <person name="Goldberg J."/>
            <person name="Griggs A."/>
            <person name="Gujja S."/>
            <person name="Hansen M."/>
            <person name="Howarth C."/>
            <person name="Imamovic A."/>
            <person name="Larimer J."/>
            <person name="McCowan C."/>
            <person name="Murphy C."/>
            <person name="Pearson M."/>
            <person name="Priest M."/>
            <person name="Roberts A."/>
            <person name="Saif S."/>
            <person name="Shea T."/>
            <person name="Sykes S."/>
            <person name="Wortman J."/>
            <person name="Nusbaum C."/>
            <person name="Birren B."/>
        </authorList>
    </citation>
    <scope>NUCLEOTIDE SEQUENCE</scope>
    <source>
        <strain evidence="4">CBS 10118</strain>
    </source>
</reference>
<reference evidence="3" key="1">
    <citation type="submission" date="2013-07" db="EMBL/GenBank/DDBJ databases">
        <title>The Genome Sequence of Cryptococcus bestiolae CBS10118.</title>
        <authorList>
            <consortium name="The Broad Institute Genome Sequencing Platform"/>
            <person name="Cuomo C."/>
            <person name="Litvintseva A."/>
            <person name="Chen Y."/>
            <person name="Heitman J."/>
            <person name="Sun S."/>
            <person name="Springer D."/>
            <person name="Dromer F."/>
            <person name="Young S.K."/>
            <person name="Zeng Q."/>
            <person name="Gargeya S."/>
            <person name="Fitzgerald M."/>
            <person name="Abouelleil A."/>
            <person name="Alvarado L."/>
            <person name="Berlin A.M."/>
            <person name="Chapman S.B."/>
            <person name="Dewar J."/>
            <person name="Goldberg J."/>
            <person name="Griggs A."/>
            <person name="Gujja S."/>
            <person name="Hansen M."/>
            <person name="Howarth C."/>
            <person name="Imamovic A."/>
            <person name="Larimer J."/>
            <person name="McCowan C."/>
            <person name="Murphy C."/>
            <person name="Pearson M."/>
            <person name="Priest M."/>
            <person name="Roberts A."/>
            <person name="Saif S."/>
            <person name="Shea T."/>
            <person name="Sykes S."/>
            <person name="Wortman J."/>
            <person name="Nusbaum C."/>
            <person name="Birren B."/>
        </authorList>
    </citation>
    <scope>NUCLEOTIDE SEQUENCE [LARGE SCALE GENOMIC DNA]</scope>
    <source>
        <strain evidence="3">CBS 10118</strain>
    </source>
</reference>
<dbReference type="EMBL" id="KI894025">
    <property type="protein sequence ID" value="OCF22316.1"/>
    <property type="molecule type" value="Genomic_DNA"/>
</dbReference>
<dbReference type="VEuPathDB" id="FungiDB:I302_07963"/>
<sequence>MVSAPIPSLTMWNPQIPLFEVLSHLPEPHIRVPLDLVLGFGNILFIKLVLWAPHTGGWALFRMGIATPICLGIFTYLVLCQIEKDDVTHWGASSLCFMWSMRVLEYFVFYPPEEHVHRIVPKSQIHPHPKKLSDVQKAEQEETGEETLVPEPVPRPFTLAKFYWGSSLTWSFRGIGWNFQCPLPASSTSAPYSRGSSRSSWIKAQLKPWFIIYIIDDLCRALRNIVAKEFFAGEVPYDSLTQWQRGLYSTLVVFRVYAGMVHAWIPYGIGMFTIGWMMGWKGEIWEPWGWPPLFGPMGDLWKHPGLSTMWSRTWHGYNRRWLYVLGWVGIGENLLGLTHTGVSTHPSVPSISGSGTISPSHPIPSSTSGSGSSSNKTLPTRKISSKLIFQNLIKSFITFLLSGLNHDIGSLALIIKNHPRSHPVYLNELFRLTPFFVLQPVGLAFEALIKHVYRSSKKRYIQRGMEPNWLIFLERLVGFVWTWTWLGWSARYFVEGMVMLGAYRRDGGRDLYWSLWGGLVWGKWMI</sequence>
<reference evidence="4" key="4">
    <citation type="submission" date="2024-02" db="EMBL/GenBank/DDBJ databases">
        <title>Comparative genomics of Cryptococcus and Kwoniella reveals pathogenesis evolution and contrasting modes of karyotype evolution via chromosome fusion or intercentromeric recombination.</title>
        <authorList>
            <person name="Coelho M.A."/>
            <person name="David-Palma M."/>
            <person name="Shea T."/>
            <person name="Bowers K."/>
            <person name="McGinley-Smith S."/>
            <person name="Mohammad A.W."/>
            <person name="Gnirke A."/>
            <person name="Yurkov A.M."/>
            <person name="Nowrousian M."/>
            <person name="Sun S."/>
            <person name="Cuomo C.A."/>
            <person name="Heitman J."/>
        </authorList>
    </citation>
    <scope>NUCLEOTIDE SEQUENCE</scope>
    <source>
        <strain evidence="4">CBS 10118</strain>
    </source>
</reference>
<evidence type="ECO:0000313" key="3">
    <source>
        <dbReference type="EMBL" id="OCF22316.1"/>
    </source>
</evidence>
<feature type="region of interest" description="Disordered" evidence="1">
    <location>
        <begin position="126"/>
        <end position="147"/>
    </location>
</feature>
<dbReference type="AlphaFoldDB" id="A0A1B9FU81"/>
<dbReference type="GO" id="GO:0008374">
    <property type="term" value="F:O-acyltransferase activity"/>
    <property type="evidence" value="ECO:0007669"/>
    <property type="project" value="InterPro"/>
</dbReference>